<dbReference type="OrthoDB" id="3174770at2"/>
<proteinExistence type="predicted"/>
<dbReference type="GO" id="GO:0006355">
    <property type="term" value="P:regulation of DNA-templated transcription"/>
    <property type="evidence" value="ECO:0007669"/>
    <property type="project" value="InterPro"/>
</dbReference>
<organism evidence="2 3">
    <name type="scientific">Adlercreutzia mucosicola</name>
    <dbReference type="NCBI Taxonomy" id="580026"/>
    <lineage>
        <taxon>Bacteria</taxon>
        <taxon>Bacillati</taxon>
        <taxon>Actinomycetota</taxon>
        <taxon>Coriobacteriia</taxon>
        <taxon>Eggerthellales</taxon>
        <taxon>Eggerthellaceae</taxon>
        <taxon>Adlercreutzia</taxon>
    </lineage>
</organism>
<dbReference type="InterPro" id="IPR007337">
    <property type="entry name" value="RelB/DinJ"/>
</dbReference>
<name>A0A6N8JKK4_9ACTN</name>
<comment type="caution">
    <text evidence="2">The sequence shown here is derived from an EMBL/GenBank/DDBJ whole genome shotgun (WGS) entry which is preliminary data.</text>
</comment>
<dbReference type="RefSeq" id="WP_160344576.1">
    <property type="nucleotide sequence ID" value="NZ_WSRR01000002.1"/>
</dbReference>
<accession>A0A6N8JKK4</accession>
<dbReference type="InterPro" id="IPR013321">
    <property type="entry name" value="Arc_rbn_hlx_hlx"/>
</dbReference>
<feature type="region of interest" description="Disordered" evidence="1">
    <location>
        <begin position="1"/>
        <end position="42"/>
    </location>
</feature>
<dbReference type="EMBL" id="WSRR01000002">
    <property type="protein sequence ID" value="MVX60182.1"/>
    <property type="molecule type" value="Genomic_DNA"/>
</dbReference>
<dbReference type="Pfam" id="PF04221">
    <property type="entry name" value="RelB"/>
    <property type="match status" value="1"/>
</dbReference>
<protein>
    <submittedName>
        <fullName evidence="2">Translation repressor RelB</fullName>
    </submittedName>
</protein>
<reference evidence="2 3" key="1">
    <citation type="submission" date="2019-12" db="EMBL/GenBank/DDBJ databases">
        <title>Microbes associate with the intestines of laboratory mice.</title>
        <authorList>
            <person name="Navarre W."/>
            <person name="Wong E."/>
        </authorList>
    </citation>
    <scope>NUCLEOTIDE SEQUENCE [LARGE SCALE GENOMIC DNA]</scope>
    <source>
        <strain evidence="2 3">NM66_B29</strain>
    </source>
</reference>
<keyword evidence="3" id="KW-1185">Reference proteome</keyword>
<gene>
    <name evidence="2" type="ORF">GKZ27_01660</name>
</gene>
<sequence length="167" mass="18909">MVTATLEKPKKAKGTEKARGNVAPKRSTAKKNASNAGALSPAKTVQMNVRIDEDLKKAGDIAFARIGLTPSQAVRLLWDYAARHANDPQTCSQLIEMLDEEPPDNSTSNEREQRLESLRKGWDLIDDFRREHNLTCTLPEDGDERMAYYEQLREEALWERLAERGLQ</sequence>
<feature type="compositionally biased region" description="Polar residues" evidence="1">
    <location>
        <begin position="30"/>
        <end position="42"/>
    </location>
</feature>
<feature type="compositionally biased region" description="Basic and acidic residues" evidence="1">
    <location>
        <begin position="7"/>
        <end position="19"/>
    </location>
</feature>
<dbReference type="Gene3D" id="1.10.1220.10">
    <property type="entry name" value="Met repressor-like"/>
    <property type="match status" value="1"/>
</dbReference>
<evidence type="ECO:0000313" key="2">
    <source>
        <dbReference type="EMBL" id="MVX60182.1"/>
    </source>
</evidence>
<evidence type="ECO:0000313" key="3">
    <source>
        <dbReference type="Proteomes" id="UP000463388"/>
    </source>
</evidence>
<dbReference type="Proteomes" id="UP000463388">
    <property type="component" value="Unassembled WGS sequence"/>
</dbReference>
<dbReference type="AlphaFoldDB" id="A0A6N8JKK4"/>
<evidence type="ECO:0000256" key="1">
    <source>
        <dbReference type="SAM" id="MobiDB-lite"/>
    </source>
</evidence>